<reference evidence="1 2" key="1">
    <citation type="journal article" date="2022" name="Nat. Genet.">
        <title>Improved pea reference genome and pan-genome highlight genomic features and evolutionary characteristics.</title>
        <authorList>
            <person name="Yang T."/>
            <person name="Liu R."/>
            <person name="Luo Y."/>
            <person name="Hu S."/>
            <person name="Wang D."/>
            <person name="Wang C."/>
            <person name="Pandey M.K."/>
            <person name="Ge S."/>
            <person name="Xu Q."/>
            <person name="Li N."/>
            <person name="Li G."/>
            <person name="Huang Y."/>
            <person name="Saxena R.K."/>
            <person name="Ji Y."/>
            <person name="Li M."/>
            <person name="Yan X."/>
            <person name="He Y."/>
            <person name="Liu Y."/>
            <person name="Wang X."/>
            <person name="Xiang C."/>
            <person name="Varshney R.K."/>
            <person name="Ding H."/>
            <person name="Gao S."/>
            <person name="Zong X."/>
        </authorList>
    </citation>
    <scope>NUCLEOTIDE SEQUENCE [LARGE SCALE GENOMIC DNA]</scope>
    <source>
        <strain evidence="1 2">cv. Zhongwan 6</strain>
    </source>
</reference>
<comment type="caution">
    <text evidence="1">The sequence shown here is derived from an EMBL/GenBank/DDBJ whole genome shotgun (WGS) entry which is preliminary data.</text>
</comment>
<keyword evidence="2" id="KW-1185">Reference proteome</keyword>
<sequence length="224" mass="25484">MNTNQGSLNEGITFMVVFFGQKVLHLSQSPYSTRSSPRFGRIWKIGEFYHLDFNPSSQHNTTAQAINYNVLVECEGFAFFSDIEYGNLLEFCTHCKRTGHDVQTCKFLRKINSQPVPKPKATFVPKTASNPQVEPLFPVGDEEAHPIQHNPPNFVSQPSVEYGSQLDVFMDATEEERGTEVYIAYIIFLNNSWANLVEQEEETIQHDGVFNTVISKLKKKQSAR</sequence>
<evidence type="ECO:0000313" key="1">
    <source>
        <dbReference type="EMBL" id="KAI5435411.1"/>
    </source>
</evidence>
<evidence type="ECO:0000313" key="2">
    <source>
        <dbReference type="Proteomes" id="UP001058974"/>
    </source>
</evidence>
<accession>A0A9D5BA66</accession>
<dbReference type="EMBL" id="JAMSHJ010000002">
    <property type="protein sequence ID" value="KAI5435411.1"/>
    <property type="molecule type" value="Genomic_DNA"/>
</dbReference>
<name>A0A9D5BA66_PEA</name>
<dbReference type="Proteomes" id="UP001058974">
    <property type="component" value="Chromosome 2"/>
</dbReference>
<dbReference type="Gramene" id="Psat02G0200800-T1">
    <property type="protein sequence ID" value="KAI5435411.1"/>
    <property type="gene ID" value="KIW84_022008"/>
</dbReference>
<proteinExistence type="predicted"/>
<gene>
    <name evidence="1" type="ORF">KIW84_022008</name>
</gene>
<dbReference type="AlphaFoldDB" id="A0A9D5BA66"/>
<protein>
    <submittedName>
        <fullName evidence="1">Uncharacterized protein</fullName>
    </submittedName>
</protein>
<organism evidence="1 2">
    <name type="scientific">Pisum sativum</name>
    <name type="common">Garden pea</name>
    <name type="synonym">Lathyrus oleraceus</name>
    <dbReference type="NCBI Taxonomy" id="3888"/>
    <lineage>
        <taxon>Eukaryota</taxon>
        <taxon>Viridiplantae</taxon>
        <taxon>Streptophyta</taxon>
        <taxon>Embryophyta</taxon>
        <taxon>Tracheophyta</taxon>
        <taxon>Spermatophyta</taxon>
        <taxon>Magnoliopsida</taxon>
        <taxon>eudicotyledons</taxon>
        <taxon>Gunneridae</taxon>
        <taxon>Pentapetalae</taxon>
        <taxon>rosids</taxon>
        <taxon>fabids</taxon>
        <taxon>Fabales</taxon>
        <taxon>Fabaceae</taxon>
        <taxon>Papilionoideae</taxon>
        <taxon>50 kb inversion clade</taxon>
        <taxon>NPAAA clade</taxon>
        <taxon>Hologalegina</taxon>
        <taxon>IRL clade</taxon>
        <taxon>Fabeae</taxon>
        <taxon>Lathyrus</taxon>
    </lineage>
</organism>